<accession>A0ABV5VLC7</accession>
<gene>
    <name evidence="3" type="ORF">ACFFRO_25935</name>
</gene>
<protein>
    <submittedName>
        <fullName evidence="3">Trypsin-like serine peptidase</fullName>
        <ecNumber evidence="3">3.4.21.-</ecNumber>
    </submittedName>
</protein>
<sequence>MKRTTAAARGTRRLALFGAVVLVSSAAMSASHAAADGGAGPLGVTVTAAPGARTDRVGALFHEGESADSPGGHFCTASVVHSPGHDLVLTAAHCLAGDETLYFAPGYRDGQAPHGLWTVARRHLPEGWADGGQDEDSDLAFAVLEPDEEGQEVEDVVGALRFTPGTATGATAVTVTGYPADRDTPVTCTAHPRPHGPTQQSVTCPAFSAGTSGSPWVSGDGRVVGVIGGYEQGGDTDDVSYSVVLGKEAARLYATATDNDDGTD</sequence>
<evidence type="ECO:0000313" key="4">
    <source>
        <dbReference type="Proteomes" id="UP001589703"/>
    </source>
</evidence>
<feature type="signal peptide" evidence="2">
    <location>
        <begin position="1"/>
        <end position="33"/>
    </location>
</feature>
<dbReference type="InterPro" id="IPR009003">
    <property type="entry name" value="Peptidase_S1_PA"/>
</dbReference>
<dbReference type="Gene3D" id="2.40.10.10">
    <property type="entry name" value="Trypsin-like serine proteases"/>
    <property type="match status" value="2"/>
</dbReference>
<dbReference type="SUPFAM" id="SSF50494">
    <property type="entry name" value="Trypsin-like serine proteases"/>
    <property type="match status" value="1"/>
</dbReference>
<reference evidence="3 4" key="1">
    <citation type="submission" date="2024-09" db="EMBL/GenBank/DDBJ databases">
        <authorList>
            <person name="Sun Q."/>
            <person name="Mori K."/>
        </authorList>
    </citation>
    <scope>NUCLEOTIDE SEQUENCE [LARGE SCALE GENOMIC DNA]</scope>
    <source>
        <strain evidence="3 4">JCM 10918</strain>
    </source>
</reference>
<dbReference type="PROSITE" id="PS00134">
    <property type="entry name" value="TRYPSIN_HIS"/>
    <property type="match status" value="1"/>
</dbReference>
<keyword evidence="3" id="KW-0378">Hydrolase</keyword>
<dbReference type="InterPro" id="IPR018114">
    <property type="entry name" value="TRYPSIN_HIS"/>
</dbReference>
<proteinExistence type="predicted"/>
<dbReference type="Pfam" id="PF13365">
    <property type="entry name" value="Trypsin_2"/>
    <property type="match status" value="1"/>
</dbReference>
<dbReference type="InterPro" id="IPR043504">
    <property type="entry name" value="Peptidase_S1_PA_chymotrypsin"/>
</dbReference>
<organism evidence="3 4">
    <name type="scientific">Streptomyces thermocoprophilus</name>
    <dbReference type="NCBI Taxonomy" id="78356"/>
    <lineage>
        <taxon>Bacteria</taxon>
        <taxon>Bacillati</taxon>
        <taxon>Actinomycetota</taxon>
        <taxon>Actinomycetes</taxon>
        <taxon>Kitasatosporales</taxon>
        <taxon>Streptomycetaceae</taxon>
        <taxon>Streptomyces</taxon>
    </lineage>
</organism>
<dbReference type="EMBL" id="JBHMAR010000051">
    <property type="protein sequence ID" value="MFB9738525.1"/>
    <property type="molecule type" value="Genomic_DNA"/>
</dbReference>
<dbReference type="RefSeq" id="WP_247468846.1">
    <property type="nucleotide sequence ID" value="NZ_JBHMAR010000051.1"/>
</dbReference>
<dbReference type="Proteomes" id="UP001589703">
    <property type="component" value="Unassembled WGS sequence"/>
</dbReference>
<evidence type="ECO:0000256" key="2">
    <source>
        <dbReference type="SAM" id="SignalP"/>
    </source>
</evidence>
<dbReference type="PANTHER" id="PTHR15462:SF8">
    <property type="entry name" value="SERINE PROTEASE"/>
    <property type="match status" value="1"/>
</dbReference>
<evidence type="ECO:0000256" key="1">
    <source>
        <dbReference type="ARBA" id="ARBA00022729"/>
    </source>
</evidence>
<keyword evidence="4" id="KW-1185">Reference proteome</keyword>
<dbReference type="PANTHER" id="PTHR15462">
    <property type="entry name" value="SERINE PROTEASE"/>
    <property type="match status" value="1"/>
</dbReference>
<comment type="caution">
    <text evidence="3">The sequence shown here is derived from an EMBL/GenBank/DDBJ whole genome shotgun (WGS) entry which is preliminary data.</text>
</comment>
<dbReference type="EC" id="3.4.21.-" evidence="3"/>
<dbReference type="GO" id="GO:0016787">
    <property type="term" value="F:hydrolase activity"/>
    <property type="evidence" value="ECO:0007669"/>
    <property type="project" value="UniProtKB-KW"/>
</dbReference>
<name>A0ABV5VLC7_9ACTN</name>
<keyword evidence="1 2" id="KW-0732">Signal</keyword>
<feature type="chain" id="PRO_5046869796" evidence="2">
    <location>
        <begin position="34"/>
        <end position="264"/>
    </location>
</feature>
<dbReference type="InterPro" id="IPR050966">
    <property type="entry name" value="Glutamyl_endopeptidase"/>
</dbReference>
<evidence type="ECO:0000313" key="3">
    <source>
        <dbReference type="EMBL" id="MFB9738525.1"/>
    </source>
</evidence>